<name>A0AA35CJ19_9FIRM</name>
<organism evidence="2 3">
    <name type="scientific">Caldinitratiruptor microaerophilus</name>
    <dbReference type="NCBI Taxonomy" id="671077"/>
    <lineage>
        <taxon>Bacteria</taxon>
        <taxon>Bacillati</taxon>
        <taxon>Bacillota</taxon>
        <taxon>Clostridia</taxon>
        <taxon>Eubacteriales</taxon>
        <taxon>Symbiobacteriaceae</taxon>
        <taxon>Caldinitratiruptor</taxon>
    </lineage>
</organism>
<dbReference type="SUPFAM" id="SSF55298">
    <property type="entry name" value="YjgF-like"/>
    <property type="match status" value="1"/>
</dbReference>
<proteinExistence type="predicted"/>
<accession>A0AA35CJ19</accession>
<dbReference type="CDD" id="cd02199">
    <property type="entry name" value="YjgF_YER057c_UK114_like_1"/>
    <property type="match status" value="1"/>
</dbReference>
<dbReference type="EMBL" id="AP025628">
    <property type="protein sequence ID" value="BDG59977.1"/>
    <property type="molecule type" value="Genomic_DNA"/>
</dbReference>
<dbReference type="Gene3D" id="3.30.1330.40">
    <property type="entry name" value="RutC-like"/>
    <property type="match status" value="1"/>
</dbReference>
<evidence type="ECO:0000313" key="3">
    <source>
        <dbReference type="Proteomes" id="UP001163687"/>
    </source>
</evidence>
<dbReference type="PANTHER" id="PTHR43760:SF1">
    <property type="entry name" value="ENDORIBONUCLEASE L-PSP_CHORISMATE MUTASE-LIKE DOMAIN-CONTAINING PROTEIN"/>
    <property type="match status" value="1"/>
</dbReference>
<dbReference type="InterPro" id="IPR013813">
    <property type="entry name" value="Endoribo_LPSP/chorism_mut-like"/>
</dbReference>
<protein>
    <submittedName>
        <fullName evidence="2">LysR family transcriptional regulator</fullName>
    </submittedName>
</protein>
<reference evidence="2" key="1">
    <citation type="submission" date="2022-03" db="EMBL/GenBank/DDBJ databases">
        <title>Complete genome sequence of Caldinitratiruptor microaerophilus.</title>
        <authorList>
            <person name="Mukaiyama R."/>
            <person name="Nishiyama T."/>
            <person name="Ueda K."/>
        </authorList>
    </citation>
    <scope>NUCLEOTIDE SEQUENCE</scope>
    <source>
        <strain evidence="2">JCM 16183</strain>
    </source>
</reference>
<dbReference type="PANTHER" id="PTHR43760">
    <property type="entry name" value="ENDORIBONUCLEASE-RELATED"/>
    <property type="match status" value="1"/>
</dbReference>
<dbReference type="InterPro" id="IPR035959">
    <property type="entry name" value="RutC-like_sf"/>
</dbReference>
<evidence type="ECO:0000259" key="1">
    <source>
        <dbReference type="Pfam" id="PF14588"/>
    </source>
</evidence>
<keyword evidence="3" id="KW-1185">Reference proteome</keyword>
<evidence type="ECO:0000313" key="2">
    <source>
        <dbReference type="EMBL" id="BDG59977.1"/>
    </source>
</evidence>
<feature type="domain" description="Endoribonuclease L-PSP/chorismate mutase-like" evidence="1">
    <location>
        <begin position="4"/>
        <end position="149"/>
    </location>
</feature>
<sequence>MSYEARLKELGITLPEVPRPVAAYVPAVRTGNLVFTSGQIPMVEGTLRYKGKVGKDVSPEEAYQAARLCALGALAAIRAQVGSLDRIEQIVKVTVFVSSDPSFTGQPEVANGASELFLQIFGDAGRHARSAVGCPVLPRDAAVEVEVLARVADGAGPG</sequence>
<dbReference type="Proteomes" id="UP001163687">
    <property type="component" value="Chromosome"/>
</dbReference>
<gene>
    <name evidence="2" type="ORF">caldi_10670</name>
</gene>
<dbReference type="AlphaFoldDB" id="A0AA35CJ19"/>
<dbReference type="RefSeq" id="WP_264844053.1">
    <property type="nucleotide sequence ID" value="NZ_AP025628.1"/>
</dbReference>
<dbReference type="KEGG" id="cmic:caldi_10670"/>
<dbReference type="Pfam" id="PF14588">
    <property type="entry name" value="YjgF_endoribonc"/>
    <property type="match status" value="1"/>
</dbReference>